<protein>
    <submittedName>
        <fullName evidence="1">Uncharacterized protein</fullName>
    </submittedName>
</protein>
<evidence type="ECO:0000313" key="2">
    <source>
        <dbReference type="Proteomes" id="UP001223420"/>
    </source>
</evidence>
<dbReference type="EMBL" id="JAUSWL010000022">
    <property type="protein sequence ID" value="MDQ0547151.1"/>
    <property type="molecule type" value="Genomic_DNA"/>
</dbReference>
<reference evidence="1" key="1">
    <citation type="submission" date="2023-07" db="EMBL/GenBank/DDBJ databases">
        <title>Genomic Encyclopedia of Type Strains, Phase IV (KMG-IV): sequencing the most valuable type-strain genomes for metagenomic binning, comparative biology and taxonomic classification.</title>
        <authorList>
            <person name="Goeker M."/>
        </authorList>
    </citation>
    <scope>NUCLEOTIDE SEQUENCE</scope>
    <source>
        <strain evidence="1">DSM 19569</strain>
    </source>
</reference>
<dbReference type="RefSeq" id="WP_230368074.1">
    <property type="nucleotide sequence ID" value="NZ_JAJALK010000021.1"/>
</dbReference>
<accession>A0AAJ1TUF0</accession>
<comment type="caution">
    <text evidence="1">The sequence shown here is derived from an EMBL/GenBank/DDBJ whole genome shotgun (WGS) entry which is preliminary data.</text>
</comment>
<gene>
    <name evidence="1" type="ORF">QO001_006107</name>
</gene>
<name>A0AAJ1TUF0_9HYPH</name>
<evidence type="ECO:0000313" key="1">
    <source>
        <dbReference type="EMBL" id="MDQ0547151.1"/>
    </source>
</evidence>
<dbReference type="AlphaFoldDB" id="A0AAJ1TUF0"/>
<sequence length="84" mass="8617">MRDVDDRLGDAIAAIVRASRALAPNHLDGLLENIAVEVGAALMEEEARRGRVSGRAHGSGTVVSFPCATPRVAADAPAAAGEEP</sequence>
<organism evidence="1 2">
    <name type="scientific">Methylobacterium brachiatum</name>
    <dbReference type="NCBI Taxonomy" id="269660"/>
    <lineage>
        <taxon>Bacteria</taxon>
        <taxon>Pseudomonadati</taxon>
        <taxon>Pseudomonadota</taxon>
        <taxon>Alphaproteobacteria</taxon>
        <taxon>Hyphomicrobiales</taxon>
        <taxon>Methylobacteriaceae</taxon>
        <taxon>Methylobacterium</taxon>
    </lineage>
</organism>
<proteinExistence type="predicted"/>
<dbReference type="Proteomes" id="UP001223420">
    <property type="component" value="Unassembled WGS sequence"/>
</dbReference>